<dbReference type="AlphaFoldDB" id="A0A4C1Z4S4"/>
<evidence type="ECO:0000313" key="1">
    <source>
        <dbReference type="EMBL" id="GBP82322.1"/>
    </source>
</evidence>
<proteinExistence type="predicted"/>
<keyword evidence="2" id="KW-1185">Reference proteome</keyword>
<dbReference type="Proteomes" id="UP000299102">
    <property type="component" value="Unassembled WGS sequence"/>
</dbReference>
<accession>A0A4C1Z4S4</accession>
<comment type="caution">
    <text evidence="1">The sequence shown here is derived from an EMBL/GenBank/DDBJ whole genome shotgun (WGS) entry which is preliminary data.</text>
</comment>
<sequence length="319" mass="36318">MKPKLEERALPRSGSDVSRECLTSKAINIGLAGHFLRGREKYIQRKSRRVNTPSTWPTLFQFEERMTTNVKDEFLLFARTLRTWSENEPPEISPLAEVEGPRREEGGRRRLVISQDRARFRCRILDVARRRSARARSHLASGHSARYMRTSTLRMIDAAGDVIGFCWWPCLALSRNRTSNEEERNVRKVKSGDDRRVNLKSYALSYYRYQPYNVLKEQVLCPASGNKRVNSKIIVHGDITLHSTSSQSDREKSTRVENGTFAHQVAPRPRDDCVSFVDTKSYPAGGSVALSDETLSPYPGAHSKCPHRAVVNKKLVTSL</sequence>
<evidence type="ECO:0000313" key="2">
    <source>
        <dbReference type="Proteomes" id="UP000299102"/>
    </source>
</evidence>
<name>A0A4C1Z4S4_EUMVA</name>
<organism evidence="1 2">
    <name type="scientific">Eumeta variegata</name>
    <name type="common">Bagworm moth</name>
    <name type="synonym">Eumeta japonica</name>
    <dbReference type="NCBI Taxonomy" id="151549"/>
    <lineage>
        <taxon>Eukaryota</taxon>
        <taxon>Metazoa</taxon>
        <taxon>Ecdysozoa</taxon>
        <taxon>Arthropoda</taxon>
        <taxon>Hexapoda</taxon>
        <taxon>Insecta</taxon>
        <taxon>Pterygota</taxon>
        <taxon>Neoptera</taxon>
        <taxon>Endopterygota</taxon>
        <taxon>Lepidoptera</taxon>
        <taxon>Glossata</taxon>
        <taxon>Ditrysia</taxon>
        <taxon>Tineoidea</taxon>
        <taxon>Psychidae</taxon>
        <taxon>Oiketicinae</taxon>
        <taxon>Eumeta</taxon>
    </lineage>
</organism>
<protein>
    <submittedName>
        <fullName evidence="1">Uncharacterized protein</fullName>
    </submittedName>
</protein>
<reference evidence="1 2" key="1">
    <citation type="journal article" date="2019" name="Commun. Biol.">
        <title>The bagworm genome reveals a unique fibroin gene that provides high tensile strength.</title>
        <authorList>
            <person name="Kono N."/>
            <person name="Nakamura H."/>
            <person name="Ohtoshi R."/>
            <person name="Tomita M."/>
            <person name="Numata K."/>
            <person name="Arakawa K."/>
        </authorList>
    </citation>
    <scope>NUCLEOTIDE SEQUENCE [LARGE SCALE GENOMIC DNA]</scope>
</reference>
<dbReference type="EMBL" id="BGZK01001558">
    <property type="protein sequence ID" value="GBP82322.1"/>
    <property type="molecule type" value="Genomic_DNA"/>
</dbReference>
<gene>
    <name evidence="1" type="ORF">EVAR_53780_1</name>
</gene>